<reference evidence="1" key="1">
    <citation type="submission" date="2021-03" db="EMBL/GenBank/DDBJ databases">
        <title>Whole genome shotgun sequence of Actinoplanes auranticolor NBRC 12245.</title>
        <authorList>
            <person name="Komaki H."/>
            <person name="Tamura T."/>
        </authorList>
    </citation>
    <scope>NUCLEOTIDE SEQUENCE</scope>
    <source>
        <strain evidence="1">NBRC 12245</strain>
    </source>
</reference>
<accession>A0A919SD83</accession>
<dbReference type="AlphaFoldDB" id="A0A919SD83"/>
<comment type="caution">
    <text evidence="1">The sequence shown here is derived from an EMBL/GenBank/DDBJ whole genome shotgun (WGS) entry which is preliminary data.</text>
</comment>
<dbReference type="Proteomes" id="UP000681340">
    <property type="component" value="Unassembled WGS sequence"/>
</dbReference>
<dbReference type="RefSeq" id="WP_212989184.1">
    <property type="nucleotide sequence ID" value="NZ_BAABEA010000008.1"/>
</dbReference>
<keyword evidence="2" id="KW-1185">Reference proteome</keyword>
<sequence>MGIWDELSREESVVLVNALEEAWLNQVIGDYLGHREENGIWRFSGDLAAITPLIPGFAAIVRSMIERDLIDLVPTDRYEDQPRAPRMTDAEVDAALGDPATWLPPVGPGPVMVIATGHVIRRIERSKDPI</sequence>
<protein>
    <submittedName>
        <fullName evidence="1">Uncharacterized protein</fullName>
    </submittedName>
</protein>
<proteinExistence type="predicted"/>
<dbReference type="EMBL" id="BOQL01000026">
    <property type="protein sequence ID" value="GIM68472.1"/>
    <property type="molecule type" value="Genomic_DNA"/>
</dbReference>
<name>A0A919SD83_9ACTN</name>
<evidence type="ECO:0000313" key="1">
    <source>
        <dbReference type="EMBL" id="GIM68472.1"/>
    </source>
</evidence>
<evidence type="ECO:0000313" key="2">
    <source>
        <dbReference type="Proteomes" id="UP000681340"/>
    </source>
</evidence>
<gene>
    <name evidence="1" type="ORF">Aau02nite_31800</name>
</gene>
<organism evidence="1 2">
    <name type="scientific">Actinoplanes auranticolor</name>
    <dbReference type="NCBI Taxonomy" id="47988"/>
    <lineage>
        <taxon>Bacteria</taxon>
        <taxon>Bacillati</taxon>
        <taxon>Actinomycetota</taxon>
        <taxon>Actinomycetes</taxon>
        <taxon>Micromonosporales</taxon>
        <taxon>Micromonosporaceae</taxon>
        <taxon>Actinoplanes</taxon>
    </lineage>
</organism>